<feature type="domain" description="Integrase catalytic" evidence="2">
    <location>
        <begin position="226"/>
        <end position="432"/>
    </location>
</feature>
<reference evidence="3 4" key="1">
    <citation type="submission" date="2018-07" db="EMBL/GenBank/DDBJ databases">
        <title>Crenobacter cavernae sp. nov., isolated from a karst cave.</title>
        <authorList>
            <person name="Zhu H."/>
        </authorList>
    </citation>
    <scope>NUCLEOTIDE SEQUENCE [LARGE SCALE GENOMIC DNA]</scope>
    <source>
        <strain evidence="3 4">K1W11S-77</strain>
    </source>
</reference>
<dbReference type="InterPro" id="IPR009004">
    <property type="entry name" value="Transposase_Mu_C"/>
</dbReference>
<feature type="compositionally biased region" description="Pro residues" evidence="1">
    <location>
        <begin position="602"/>
        <end position="615"/>
    </location>
</feature>
<dbReference type="EMBL" id="CP031337">
    <property type="protein sequence ID" value="AXK38409.1"/>
    <property type="molecule type" value="Genomic_DNA"/>
</dbReference>
<feature type="region of interest" description="Disordered" evidence="1">
    <location>
        <begin position="38"/>
        <end position="61"/>
    </location>
</feature>
<organism evidence="3 4">
    <name type="scientific">Crenobacter cavernae</name>
    <dbReference type="NCBI Taxonomy" id="2290923"/>
    <lineage>
        <taxon>Bacteria</taxon>
        <taxon>Pseudomonadati</taxon>
        <taxon>Pseudomonadota</taxon>
        <taxon>Betaproteobacteria</taxon>
        <taxon>Neisseriales</taxon>
        <taxon>Neisseriaceae</taxon>
        <taxon>Crenobacter</taxon>
    </lineage>
</organism>
<dbReference type="AlphaFoldDB" id="A0A345Y3A7"/>
<feature type="compositionally biased region" description="Basic residues" evidence="1">
    <location>
        <begin position="580"/>
        <end position="593"/>
    </location>
</feature>
<feature type="region of interest" description="Disordered" evidence="1">
    <location>
        <begin position="575"/>
        <end position="630"/>
    </location>
</feature>
<dbReference type="PROSITE" id="PS50994">
    <property type="entry name" value="INTEGRASE"/>
    <property type="match status" value="1"/>
</dbReference>
<dbReference type="GO" id="GO:0015074">
    <property type="term" value="P:DNA integration"/>
    <property type="evidence" value="ECO:0007669"/>
    <property type="project" value="InterPro"/>
</dbReference>
<accession>A0A345Y3A7</accession>
<dbReference type="KEGG" id="ccah:DWG20_02625"/>
<dbReference type="SUPFAM" id="SSF53098">
    <property type="entry name" value="Ribonuclease H-like"/>
    <property type="match status" value="1"/>
</dbReference>
<evidence type="ECO:0000256" key="1">
    <source>
        <dbReference type="SAM" id="MobiDB-lite"/>
    </source>
</evidence>
<dbReference type="InterPro" id="IPR015378">
    <property type="entry name" value="Transposase-like_Mu_C"/>
</dbReference>
<dbReference type="GO" id="GO:0003676">
    <property type="term" value="F:nucleic acid binding"/>
    <property type="evidence" value="ECO:0007669"/>
    <property type="project" value="InterPro"/>
</dbReference>
<gene>
    <name evidence="3" type="ORF">DWG20_02625</name>
</gene>
<proteinExistence type="predicted"/>
<dbReference type="SUPFAM" id="SSF50610">
    <property type="entry name" value="mu transposase, C-terminal domain"/>
    <property type="match status" value="1"/>
</dbReference>
<name>A0A345Y3A7_9NEIS</name>
<dbReference type="InterPro" id="IPR012337">
    <property type="entry name" value="RNaseH-like_sf"/>
</dbReference>
<evidence type="ECO:0000313" key="3">
    <source>
        <dbReference type="EMBL" id="AXK38409.1"/>
    </source>
</evidence>
<dbReference type="Gene3D" id="3.30.420.10">
    <property type="entry name" value="Ribonuclease H-like superfamily/Ribonuclease H"/>
    <property type="match status" value="1"/>
</dbReference>
<dbReference type="RefSeq" id="WP_115432313.1">
    <property type="nucleotide sequence ID" value="NZ_CP031337.1"/>
</dbReference>
<evidence type="ECO:0000259" key="2">
    <source>
        <dbReference type="PROSITE" id="PS50994"/>
    </source>
</evidence>
<dbReference type="InterPro" id="IPR001584">
    <property type="entry name" value="Integrase_cat-core"/>
</dbReference>
<dbReference type="Pfam" id="PF13551">
    <property type="entry name" value="HTH_29"/>
    <property type="match status" value="1"/>
</dbReference>
<dbReference type="OrthoDB" id="5439087at2"/>
<dbReference type="Proteomes" id="UP000254537">
    <property type="component" value="Chromosome"/>
</dbReference>
<dbReference type="InterPro" id="IPR036397">
    <property type="entry name" value="RNaseH_sf"/>
</dbReference>
<dbReference type="Pfam" id="PF09299">
    <property type="entry name" value="Mu-transpos_C"/>
    <property type="match status" value="1"/>
</dbReference>
<protein>
    <submittedName>
        <fullName evidence="3">Transposase</fullName>
    </submittedName>
</protein>
<evidence type="ECO:0000313" key="4">
    <source>
        <dbReference type="Proteomes" id="UP000254537"/>
    </source>
</evidence>
<sequence length="630" mass="72054">MATLPMLRLLPGLVVYDAERRYVVVDLLNATTVLVEDDHGQRHTRPAAELQPDLSPAHGDRPHRDLLTIPREEWECACEIASALQPLVEKGRGQRTRADVNALAERLHKHPATVYRWLLDYENSGLVSSLLRKPRKDKGERRLDPQVEDVIKSCIETFYLTSQRRTPAKTAFEVRKRCLAAGLTPPDPNTVRNRILAIDESLRVRKREGYKAANEKFQPILGSFPGADYPLAVVQIDHTPMDVIVVDDVHRLPIGRPYLTLAVDVFSKMVMGFYISLDPAGALSTGLCLSRAILGKEAYLQHLGIDDLDWSCWGLMRTIHTDNAKEFRGTMLGRAAQEYGIIAQRRPKGRPQYGGHVERAFRTYMGEVHNELPGTTFSNPRMRRDYDAEGRAVMTLDALEIWFTRFLLGCYHQRPHKGNDGRSPQSQWELGLLGNGSTVLGRGIPARYPDEERLRLDFLPYAERTVQEYGIAFEGVTYWSDALRRLVHAKDPASQKLKRQFVCRYDPRDLSRIWLFEPDGRHYLELPYRNLARPSISLWELRQAKKQLRAESTSNTNEELIFRTIDQMRELVAREAQKTKAARRMQQRQKGWGKPRSQSHSAPPPTEVPSRPLPPEPDEDILPFDDIREA</sequence>